<comment type="caution">
    <text evidence="1">The sequence shown here is derived from an EMBL/GenBank/DDBJ whole genome shotgun (WGS) entry which is preliminary data.</text>
</comment>
<organism evidence="1 2">
    <name type="scientific">Streptomyces albiflavescens</name>
    <dbReference type="NCBI Taxonomy" id="1623582"/>
    <lineage>
        <taxon>Bacteria</taxon>
        <taxon>Bacillati</taxon>
        <taxon>Actinomycetota</taxon>
        <taxon>Actinomycetes</taxon>
        <taxon>Kitasatosporales</taxon>
        <taxon>Streptomycetaceae</taxon>
        <taxon>Streptomyces</taxon>
    </lineage>
</organism>
<dbReference type="EMBL" id="BMMM01000005">
    <property type="protein sequence ID" value="GGN64090.1"/>
    <property type="molecule type" value="Genomic_DNA"/>
</dbReference>
<gene>
    <name evidence="1" type="ORF">GCM10011579_033130</name>
</gene>
<evidence type="ECO:0000313" key="2">
    <source>
        <dbReference type="Proteomes" id="UP000600365"/>
    </source>
</evidence>
<name>A0A918D420_9ACTN</name>
<accession>A0A918D420</accession>
<proteinExistence type="predicted"/>
<keyword evidence="2" id="KW-1185">Reference proteome</keyword>
<reference evidence="1 2" key="1">
    <citation type="journal article" date="2014" name="Int. J. Syst. Evol. Microbiol.">
        <title>Complete genome sequence of Corynebacterium casei LMG S-19264T (=DSM 44701T), isolated from a smear-ripened cheese.</title>
        <authorList>
            <consortium name="US DOE Joint Genome Institute (JGI-PGF)"/>
            <person name="Walter F."/>
            <person name="Albersmeier A."/>
            <person name="Kalinowski J."/>
            <person name="Ruckert C."/>
        </authorList>
    </citation>
    <scope>NUCLEOTIDE SEQUENCE [LARGE SCALE GENOMIC DNA]</scope>
    <source>
        <strain evidence="1 2">CGMCC 4.7111</strain>
    </source>
</reference>
<sequence length="81" mass="8234">MPREGEGLHADRGLDEPGLGRVVAAEHLPKSVGFGLDAAAAAGALEGGTQLCACEARGLSGGGSDFEQFTGFGTAYRWPSQ</sequence>
<dbReference type="AlphaFoldDB" id="A0A918D420"/>
<protein>
    <submittedName>
        <fullName evidence="1">Uncharacterized protein</fullName>
    </submittedName>
</protein>
<dbReference type="Proteomes" id="UP000600365">
    <property type="component" value="Unassembled WGS sequence"/>
</dbReference>
<evidence type="ECO:0000313" key="1">
    <source>
        <dbReference type="EMBL" id="GGN64090.1"/>
    </source>
</evidence>